<dbReference type="RefSeq" id="WP_369328199.1">
    <property type="nucleotide sequence ID" value="NZ_JAULBC010000001.1"/>
</dbReference>
<proteinExistence type="predicted"/>
<dbReference type="Proteomes" id="UP001560573">
    <property type="component" value="Unassembled WGS sequence"/>
</dbReference>
<organism evidence="1 2">
    <name type="scientific">Danxiaibacter flavus</name>
    <dbReference type="NCBI Taxonomy" id="3049108"/>
    <lineage>
        <taxon>Bacteria</taxon>
        <taxon>Pseudomonadati</taxon>
        <taxon>Bacteroidota</taxon>
        <taxon>Chitinophagia</taxon>
        <taxon>Chitinophagales</taxon>
        <taxon>Chitinophagaceae</taxon>
        <taxon>Danxiaibacter</taxon>
    </lineage>
</organism>
<name>A0ABV3ZAB2_9BACT</name>
<reference evidence="1 2" key="1">
    <citation type="submission" date="2023-07" db="EMBL/GenBank/DDBJ databases">
        <authorList>
            <person name="Lian W.-H."/>
        </authorList>
    </citation>
    <scope>NUCLEOTIDE SEQUENCE [LARGE SCALE GENOMIC DNA]</scope>
    <source>
        <strain evidence="1 2">SYSU DXS3180</strain>
    </source>
</reference>
<evidence type="ECO:0000313" key="1">
    <source>
        <dbReference type="EMBL" id="MEX6686802.1"/>
    </source>
</evidence>
<keyword evidence="2" id="KW-1185">Reference proteome</keyword>
<evidence type="ECO:0000313" key="2">
    <source>
        <dbReference type="Proteomes" id="UP001560573"/>
    </source>
</evidence>
<sequence length="218" mass="24168">MNEKQPTITQELEQLFQKTAEANKIFFKESTRFVQQLGSSGQSGEDLFNKQKQLFGDALKSLVQLNIQHASNLLDLGIAVAKRFNQSSNTSGADVSSTDENAVVTEPAFVLTAVTSPGETANVQFMLDSSKAEPVSCKLIKNKFILQEDRSVQADFETLFTPQSFQLLPGEQQRVEISVQVPGDVRPGIYISDIRVEGFEHIFFQLNLTINPIANPDK</sequence>
<gene>
    <name evidence="1" type="ORF">QTN47_04810</name>
</gene>
<comment type="caution">
    <text evidence="1">The sequence shown here is derived from an EMBL/GenBank/DDBJ whole genome shotgun (WGS) entry which is preliminary data.</text>
</comment>
<dbReference type="EMBL" id="JAULBC010000001">
    <property type="protein sequence ID" value="MEX6686802.1"/>
    <property type="molecule type" value="Genomic_DNA"/>
</dbReference>
<accession>A0ABV3ZAB2</accession>
<protein>
    <submittedName>
        <fullName evidence="1">Uncharacterized protein</fullName>
    </submittedName>
</protein>